<dbReference type="RefSeq" id="WP_078699464.1">
    <property type="nucleotide sequence ID" value="NZ_LT796768.1"/>
</dbReference>
<evidence type="ECO:0008006" key="3">
    <source>
        <dbReference type="Google" id="ProtNLM"/>
    </source>
</evidence>
<dbReference type="Proteomes" id="UP000191040">
    <property type="component" value="Chromosome I"/>
</dbReference>
<evidence type="ECO:0000313" key="1">
    <source>
        <dbReference type="EMBL" id="SKB06555.1"/>
    </source>
</evidence>
<dbReference type="AlphaFoldDB" id="A0A1T4YZ64"/>
<keyword evidence="2" id="KW-1185">Reference proteome</keyword>
<gene>
    <name evidence="1" type="ORF">SAMN06295964_1366</name>
</gene>
<dbReference type="OrthoDB" id="3748241at2"/>
<dbReference type="Pfam" id="PF14029">
    <property type="entry name" value="DUF4244"/>
    <property type="match status" value="1"/>
</dbReference>
<dbReference type="STRING" id="1736691.SAMN06295964_1366"/>
<protein>
    <recommendedName>
        <fullName evidence="3">DUF4244 domain-containing protein</fullName>
    </recommendedName>
</protein>
<organism evidence="1 2">
    <name type="scientific">Aeromicrobium choanae</name>
    <dbReference type="NCBI Taxonomy" id="1736691"/>
    <lineage>
        <taxon>Bacteria</taxon>
        <taxon>Bacillati</taxon>
        <taxon>Actinomycetota</taxon>
        <taxon>Actinomycetes</taxon>
        <taxon>Propionibacteriales</taxon>
        <taxon>Nocardioidaceae</taxon>
        <taxon>Aeromicrobium</taxon>
    </lineage>
</organism>
<dbReference type="InterPro" id="IPR025338">
    <property type="entry name" value="DUF4244"/>
</dbReference>
<name>A0A1T4YZ64_9ACTN</name>
<sequence>MHRPHRTATSERGQVTAEYAVGALGAVTIAGVILGGPEAVVGRWAHDFVAQQLTRAFASPLTDLVRWPW</sequence>
<dbReference type="EMBL" id="LT796768">
    <property type="protein sequence ID" value="SKB06555.1"/>
    <property type="molecule type" value="Genomic_DNA"/>
</dbReference>
<reference evidence="2" key="1">
    <citation type="submission" date="2017-02" db="EMBL/GenBank/DDBJ databases">
        <authorList>
            <person name="Varghese N."/>
            <person name="Submissions S."/>
        </authorList>
    </citation>
    <scope>NUCLEOTIDE SEQUENCE [LARGE SCALE GENOMIC DNA]</scope>
    <source>
        <strain evidence="2">9H-4</strain>
    </source>
</reference>
<proteinExistence type="predicted"/>
<accession>A0A1T4YZ64</accession>
<evidence type="ECO:0000313" key="2">
    <source>
        <dbReference type="Proteomes" id="UP000191040"/>
    </source>
</evidence>